<dbReference type="InterPro" id="IPR013783">
    <property type="entry name" value="Ig-like_fold"/>
</dbReference>
<dbReference type="InterPro" id="IPR053171">
    <property type="entry name" value="Viral_Tip_Attach_Protein"/>
</dbReference>
<evidence type="ECO:0000313" key="3">
    <source>
        <dbReference type="Proteomes" id="UP000076848"/>
    </source>
</evidence>
<dbReference type="AlphaFoldDB" id="A0A157SJM5"/>
<reference evidence="2 3" key="1">
    <citation type="submission" date="2016-04" db="EMBL/GenBank/DDBJ databases">
        <authorList>
            <consortium name="Pathogen Informatics"/>
        </authorList>
    </citation>
    <scope>NUCLEOTIDE SEQUENCE [LARGE SCALE GENOMIC DNA]</scope>
    <source>
        <strain evidence="2 3">H050680373</strain>
    </source>
</reference>
<dbReference type="PANTHER" id="PTHR36251">
    <property type="entry name" value="FELS-1 PROPHAGE HOST SPECIFICITY PROTEIN-RELATED"/>
    <property type="match status" value="1"/>
</dbReference>
<dbReference type="Pfam" id="PF24801">
    <property type="entry name" value="FNIII-A_GpJ"/>
    <property type="match status" value="1"/>
</dbReference>
<dbReference type="SUPFAM" id="SSF49265">
    <property type="entry name" value="Fibronectin type III"/>
    <property type="match status" value="1"/>
</dbReference>
<accession>A0A157SJM5</accession>
<dbReference type="InterPro" id="IPR032876">
    <property type="entry name" value="J_dom"/>
</dbReference>
<dbReference type="PROSITE" id="PS50853">
    <property type="entry name" value="FN3"/>
    <property type="match status" value="1"/>
</dbReference>
<dbReference type="STRING" id="288768.SAMEA3906486_03106"/>
<dbReference type="Pfam" id="PF09327">
    <property type="entry name" value="Phage_Tail_Tip"/>
    <property type="match status" value="1"/>
</dbReference>
<protein>
    <submittedName>
        <fullName evidence="2">Domain of uncharacterized function (DUF1983)</fullName>
    </submittedName>
</protein>
<name>A0A157SJM5_9BORD</name>
<dbReference type="InterPro" id="IPR003961">
    <property type="entry name" value="FN3_dom"/>
</dbReference>
<evidence type="ECO:0000313" key="2">
    <source>
        <dbReference type="EMBL" id="SAI70461.1"/>
    </source>
</evidence>
<dbReference type="InterPro" id="IPR036116">
    <property type="entry name" value="FN3_sf"/>
</dbReference>
<proteinExistence type="predicted"/>
<dbReference type="PANTHER" id="PTHR36251:SF2">
    <property type="entry name" value="GIFSY-2 PROPHAGE HOST SPECIFICITY PROTEIN J, PHAGE LAMBDA"/>
    <property type="match status" value="1"/>
</dbReference>
<sequence length="1185" mass="127202">MTELHEHIEAPSGAFCISGPLKAIPRQGGGLTIVGAKGGKGGGSVRQPVETPDSLHSTSFAKVLDLISEGPIHGPVHGQDGLLRDIYLDGTPMQNADGTCNFPSAQADWRPGTQDQEHVGGFPESESTTGVNVELTGAQPWLRQITNRELSAVRVTLETRGLSKANTSNGDINGYRVEYMIDVQTDGGAWQEVLRSAFDGKTTSTYARTHRIDLPRASSGWFLRVTRLTPNANSGTIADTTYVQAFTEVVDARLRMPMSALMGVQVDAAAFQSIPQRAYHLRGRILAVPGNYDPSTRTYSGVWDGAFKQAWTDNPAWVFYDLVSNPRYGLGAFIPAGKLSMLKWALYPIAQYCDERVPDGFGNQEPRFACNAYLQQQGDAYRVLADLASVFRGMVYEQGGAVMASADIPGEPAYTYSAANVVDGRFSYSGTPRRTRYTVAQVSWNDMADMGRAKMEAVEDTAGQARYGLNITQVTAFGCASRGQAVRAAKWALLTSQRETQGVTFRVGLDHAVVAPGKIIRIVDPNRAGRRIGGRINSATRSGVTTDFSVMVRPGDRLVVNLPSGVSESRIIGGVVGEGLSADGTTWRADSSELTADLVGLPGATLDITVTPPFSELPEPDAVWTVESGQLTSQLYRILTISRKDGAMEAEISAVAHEPGKFANVDYGTKIDTRPISVVPPSVQPAPTEVTLSSYSVVEQGMAQHNAVLQWPQVSGAVVYQVQWRRDNSDWIEGGRTSSSRLELQNIRAGSYIARVRALNAANIPSAWTVSMETQLTGTIAPPPSVTSLTAKSLVFGIQLDWGFPTGPSIIERSQVWYSQNDDREQATLLGEFAYPQSTHTLFGLAAGARLYFWVRLIDKQGEIGPWYPERSGTLGMASADADEILEYLKGEITETELAQDLLTRIDNTSPAQIQINQIATEMAALYTLRTQLSVNGDRYLAGIAVGVEKDENKIISQILLAAERVAILDESSGSVMTPFVVQNGQVFMNQALIGTGWIKNAHIDNAAITNAKIADAAITSAKIQDASITSAKIQNASITSAKIGTASIDTLHLADGAVTTGNATGFSLNYWGQGSGTSSASLTFPIKNSNSNAVCVFSATLPPAQWNQQGGGDGGYTLVYVPGGTYRLLLDGNALTDWIDGSSFTSQSLALTGLSAGTHTFTVEGNRDRPNAWGGRLAVLSFAR</sequence>
<dbReference type="Pfam" id="PF13550">
    <property type="entry name" value="Phage-tail_3"/>
    <property type="match status" value="1"/>
</dbReference>
<feature type="domain" description="Fibronectin type-III" evidence="1">
    <location>
        <begin position="782"/>
        <end position="878"/>
    </location>
</feature>
<organism evidence="2 3">
    <name type="scientific">Bordetella ansorpii</name>
    <dbReference type="NCBI Taxonomy" id="288768"/>
    <lineage>
        <taxon>Bacteria</taxon>
        <taxon>Pseudomonadati</taxon>
        <taxon>Pseudomonadota</taxon>
        <taxon>Betaproteobacteria</taxon>
        <taxon>Burkholderiales</taxon>
        <taxon>Alcaligenaceae</taxon>
        <taxon>Bordetella</taxon>
    </lineage>
</organism>
<gene>
    <name evidence="2" type="ORF">SAMEA3906486_03106</name>
</gene>
<dbReference type="Gene3D" id="2.60.40.10">
    <property type="entry name" value="Immunoglobulins"/>
    <property type="match status" value="1"/>
</dbReference>
<dbReference type="InterPro" id="IPR055385">
    <property type="entry name" value="GpJ_HDII-ins2"/>
</dbReference>
<dbReference type="OrthoDB" id="109844at2"/>
<keyword evidence="3" id="KW-1185">Reference proteome</keyword>
<dbReference type="InterPro" id="IPR015406">
    <property type="entry name" value="GpJ_CSF"/>
</dbReference>
<dbReference type="Proteomes" id="UP000076848">
    <property type="component" value="Unassembled WGS sequence"/>
</dbReference>
<dbReference type="RefSeq" id="WP_066128439.1">
    <property type="nucleotide sequence ID" value="NZ_FKIF01000006.1"/>
</dbReference>
<evidence type="ECO:0000259" key="1">
    <source>
        <dbReference type="PROSITE" id="PS50853"/>
    </source>
</evidence>
<dbReference type="EMBL" id="FKIF01000006">
    <property type="protein sequence ID" value="SAI70461.1"/>
    <property type="molecule type" value="Genomic_DNA"/>
</dbReference>